<dbReference type="EMBL" id="JBBXMP010000001">
    <property type="protein sequence ID" value="KAL0072503.1"/>
    <property type="molecule type" value="Genomic_DNA"/>
</dbReference>
<protein>
    <recommendedName>
        <fullName evidence="2">Non-haem dioxygenase N-terminal domain-containing protein</fullName>
    </recommendedName>
</protein>
<dbReference type="Proteomes" id="UP001437256">
    <property type="component" value="Unassembled WGS sequence"/>
</dbReference>
<keyword evidence="4" id="KW-1185">Reference proteome</keyword>
<reference evidence="3 4" key="1">
    <citation type="submission" date="2024-05" db="EMBL/GenBank/DDBJ databases">
        <title>A draft genome resource for the thread blight pathogen Marasmius tenuissimus strain MS-2.</title>
        <authorList>
            <person name="Yulfo-Soto G.E."/>
            <person name="Baruah I.K."/>
            <person name="Amoako-Attah I."/>
            <person name="Bukari Y."/>
            <person name="Meinhardt L.W."/>
            <person name="Bailey B.A."/>
            <person name="Cohen S.P."/>
        </authorList>
    </citation>
    <scope>NUCLEOTIDE SEQUENCE [LARGE SCALE GENOMIC DNA]</scope>
    <source>
        <strain evidence="3 4">MS-2</strain>
    </source>
</reference>
<organism evidence="3 4">
    <name type="scientific">Marasmius tenuissimus</name>
    <dbReference type="NCBI Taxonomy" id="585030"/>
    <lineage>
        <taxon>Eukaryota</taxon>
        <taxon>Fungi</taxon>
        <taxon>Dikarya</taxon>
        <taxon>Basidiomycota</taxon>
        <taxon>Agaricomycotina</taxon>
        <taxon>Agaricomycetes</taxon>
        <taxon>Agaricomycetidae</taxon>
        <taxon>Agaricales</taxon>
        <taxon>Marasmiineae</taxon>
        <taxon>Marasmiaceae</taxon>
        <taxon>Marasmius</taxon>
    </lineage>
</organism>
<dbReference type="SUPFAM" id="SSF51197">
    <property type="entry name" value="Clavaminate synthase-like"/>
    <property type="match status" value="1"/>
</dbReference>
<gene>
    <name evidence="3" type="ORF">AAF712_000266</name>
</gene>
<dbReference type="InterPro" id="IPR027443">
    <property type="entry name" value="IPNS-like_sf"/>
</dbReference>
<proteinExistence type="predicted"/>
<name>A0ABR3AG02_9AGAR</name>
<evidence type="ECO:0000313" key="4">
    <source>
        <dbReference type="Proteomes" id="UP001437256"/>
    </source>
</evidence>
<dbReference type="Gene3D" id="2.60.120.330">
    <property type="entry name" value="B-lactam Antibiotic, Isopenicillin N Synthase, Chain"/>
    <property type="match status" value="1"/>
</dbReference>
<evidence type="ECO:0000313" key="3">
    <source>
        <dbReference type="EMBL" id="KAL0072503.1"/>
    </source>
</evidence>
<dbReference type="Pfam" id="PF14226">
    <property type="entry name" value="DIOX_N"/>
    <property type="match status" value="1"/>
</dbReference>
<feature type="region of interest" description="Disordered" evidence="1">
    <location>
        <begin position="1"/>
        <end position="20"/>
    </location>
</feature>
<dbReference type="InterPro" id="IPR026992">
    <property type="entry name" value="DIOX_N"/>
</dbReference>
<sequence>MVNNDDSRNPVHLDGANPPGLTPWNFASETACIPEEEYVELEVIDLSAFRQYDSEASGTPLSLDEARAQEKLIERARDAFRSVGFVAMHGHGLNAQDIQHQFDLARLLNVDVSEEEKRRLHARIAEEGSWAGYKPCGYYNRPDGSYDNIEVCILILRKSNNLVDTNDPKHYDLYPFTALKSRLPEVAQPFLDDIRQFMEVSLCSYVSQRRVYDPNTTYAA</sequence>
<feature type="domain" description="Non-haem dioxygenase N-terminal" evidence="2">
    <location>
        <begin position="61"/>
        <end position="140"/>
    </location>
</feature>
<evidence type="ECO:0000256" key="1">
    <source>
        <dbReference type="SAM" id="MobiDB-lite"/>
    </source>
</evidence>
<accession>A0ABR3AG02</accession>
<feature type="compositionally biased region" description="Basic and acidic residues" evidence="1">
    <location>
        <begin position="1"/>
        <end position="11"/>
    </location>
</feature>
<evidence type="ECO:0000259" key="2">
    <source>
        <dbReference type="Pfam" id="PF14226"/>
    </source>
</evidence>
<comment type="caution">
    <text evidence="3">The sequence shown here is derived from an EMBL/GenBank/DDBJ whole genome shotgun (WGS) entry which is preliminary data.</text>
</comment>